<gene>
    <name evidence="5" type="ORF">M9Y10_028292</name>
</gene>
<dbReference type="InterPro" id="IPR003960">
    <property type="entry name" value="ATPase_AAA_CS"/>
</dbReference>
<evidence type="ECO:0000256" key="3">
    <source>
        <dbReference type="RuleBase" id="RU003651"/>
    </source>
</evidence>
<dbReference type="Pfam" id="PF00004">
    <property type="entry name" value="AAA"/>
    <property type="match status" value="1"/>
</dbReference>
<evidence type="ECO:0000259" key="4">
    <source>
        <dbReference type="SMART" id="SM00382"/>
    </source>
</evidence>
<dbReference type="PANTHER" id="PTHR23077:SF27">
    <property type="entry name" value="ATPASE FAMILY GENE 2 PROTEIN HOMOLOG A"/>
    <property type="match status" value="1"/>
</dbReference>
<evidence type="ECO:0000256" key="2">
    <source>
        <dbReference type="ARBA" id="ARBA00022840"/>
    </source>
</evidence>
<sequence length="612" mass="69438">MLTVSFSFSAPDLPLFCVQISSLHQGEDNSKIPNIALINYKSQLYTFFCVYSKEIDDKIIYVNPDIILPENQVSLELIFINPSQKVEKINFNPKFRFALIGLPIVPNSITYFSFHGRNNFYKNSTEKIGFISDKTEFVIDQKKELNEITELCIEKPISDRIVKMIYHRHSIVTKSLLIVGNSGSGKSYFIKKMVKNTNGCVKLDLLRFISEIEISKFDYIDSVLSIEDGVLLIDDVCTLTAQIASMLVEKLSILDEKPVIIIGTSREPPYNLPIPLQAQFPFALYISSLKQEERKKMLKSEVPDEYLDFAVRETSGNTLGELINLKKILPSLQPFSPVTFSRLLNSISTSEKPNQLRTTSEKVKIGGYHNELSEIRLFLRVSFSDNSSLLQYNGLLLTGPSGNGKSLIIRSISNEFEVPFFVIEFDKIFSRYLSESEKSIREVFKAARFFAPSAIVIEDIDAIGSKRNDDSGVGGRVLSTLLNELDGVDKKSKVIVIATTNAQEIVDPALLRPGRFDRIVQIGMPSEDDRKEIFEILREKTPVDDDVKNEWLASITSNYTCAEIQSFFRFSALQALKEGKESVTKDYFILGQKRIEERKKSFQNLPKNKMML</sequence>
<organism evidence="5 6">
    <name type="scientific">Tritrichomonas musculus</name>
    <dbReference type="NCBI Taxonomy" id="1915356"/>
    <lineage>
        <taxon>Eukaryota</taxon>
        <taxon>Metamonada</taxon>
        <taxon>Parabasalia</taxon>
        <taxon>Tritrichomonadida</taxon>
        <taxon>Tritrichomonadidae</taxon>
        <taxon>Tritrichomonas</taxon>
    </lineage>
</organism>
<dbReference type="InterPro" id="IPR050168">
    <property type="entry name" value="AAA_ATPase_domain"/>
</dbReference>
<feature type="domain" description="AAA+ ATPase" evidence="4">
    <location>
        <begin position="391"/>
        <end position="526"/>
    </location>
</feature>
<dbReference type="Gene3D" id="3.40.50.300">
    <property type="entry name" value="P-loop containing nucleotide triphosphate hydrolases"/>
    <property type="match status" value="2"/>
</dbReference>
<dbReference type="SMART" id="SM00382">
    <property type="entry name" value="AAA"/>
    <property type="match status" value="2"/>
</dbReference>
<evidence type="ECO:0000313" key="6">
    <source>
        <dbReference type="Proteomes" id="UP001470230"/>
    </source>
</evidence>
<protein>
    <submittedName>
        <fullName evidence="5">Spermatogenesis associated protein 5</fullName>
    </submittedName>
</protein>
<keyword evidence="1 3" id="KW-0547">Nucleotide-binding</keyword>
<evidence type="ECO:0000313" key="5">
    <source>
        <dbReference type="EMBL" id="KAK8891087.1"/>
    </source>
</evidence>
<name>A0ABR2KJN5_9EUKA</name>
<reference evidence="5 6" key="1">
    <citation type="submission" date="2024-04" db="EMBL/GenBank/DDBJ databases">
        <title>Tritrichomonas musculus Genome.</title>
        <authorList>
            <person name="Alves-Ferreira E."/>
            <person name="Grigg M."/>
            <person name="Lorenzi H."/>
            <person name="Galac M."/>
        </authorList>
    </citation>
    <scope>NUCLEOTIDE SEQUENCE [LARGE SCALE GENOMIC DNA]</scope>
    <source>
        <strain evidence="5 6">EAF2021</strain>
    </source>
</reference>
<evidence type="ECO:0000256" key="1">
    <source>
        <dbReference type="ARBA" id="ARBA00022741"/>
    </source>
</evidence>
<keyword evidence="6" id="KW-1185">Reference proteome</keyword>
<dbReference type="Gene3D" id="1.10.8.60">
    <property type="match status" value="1"/>
</dbReference>
<dbReference type="InterPro" id="IPR003593">
    <property type="entry name" value="AAA+_ATPase"/>
</dbReference>
<keyword evidence="2 3" id="KW-0067">ATP-binding</keyword>
<dbReference type="InterPro" id="IPR027417">
    <property type="entry name" value="P-loop_NTPase"/>
</dbReference>
<dbReference type="EMBL" id="JAPFFF010000004">
    <property type="protein sequence ID" value="KAK8891087.1"/>
    <property type="molecule type" value="Genomic_DNA"/>
</dbReference>
<dbReference type="Proteomes" id="UP001470230">
    <property type="component" value="Unassembled WGS sequence"/>
</dbReference>
<dbReference type="PANTHER" id="PTHR23077">
    <property type="entry name" value="AAA-FAMILY ATPASE"/>
    <property type="match status" value="1"/>
</dbReference>
<comment type="caution">
    <text evidence="5">The sequence shown here is derived from an EMBL/GenBank/DDBJ whole genome shotgun (WGS) entry which is preliminary data.</text>
</comment>
<dbReference type="SUPFAM" id="SSF52540">
    <property type="entry name" value="P-loop containing nucleoside triphosphate hydrolases"/>
    <property type="match status" value="2"/>
</dbReference>
<accession>A0ABR2KJN5</accession>
<dbReference type="InterPro" id="IPR003959">
    <property type="entry name" value="ATPase_AAA_core"/>
</dbReference>
<proteinExistence type="inferred from homology"/>
<dbReference type="PROSITE" id="PS00674">
    <property type="entry name" value="AAA"/>
    <property type="match status" value="1"/>
</dbReference>
<comment type="similarity">
    <text evidence="3">Belongs to the AAA ATPase family.</text>
</comment>
<feature type="domain" description="AAA+ ATPase" evidence="4">
    <location>
        <begin position="172"/>
        <end position="290"/>
    </location>
</feature>